<dbReference type="EMBL" id="JN885998">
    <property type="protein sequence ID" value="AEX62795.1"/>
    <property type="molecule type" value="Genomic_DNA"/>
</dbReference>
<feature type="active site" evidence="4">
    <location>
        <position position="336"/>
    </location>
</feature>
<organism evidence="5">
    <name type="scientific">Moumouvirus sp. 'Monve'</name>
    <dbReference type="NCBI Taxonomy" id="1128131"/>
    <lineage>
        <taxon>Viruses</taxon>
        <taxon>Varidnaviria</taxon>
        <taxon>Bamfordvirae</taxon>
        <taxon>Nucleocytoviricota</taxon>
        <taxon>Megaviricetes</taxon>
        <taxon>Imitervirales</taxon>
        <taxon>Mimiviridae</taxon>
        <taxon>Megamimivirinae</taxon>
        <taxon>Moumouvirus</taxon>
    </lineage>
</organism>
<dbReference type="InterPro" id="IPR010280">
    <property type="entry name" value="U5_MeTrfase_fam"/>
</dbReference>
<evidence type="ECO:0000256" key="4">
    <source>
        <dbReference type="PROSITE-ProRule" id="PRU10015"/>
    </source>
</evidence>
<evidence type="ECO:0000256" key="3">
    <source>
        <dbReference type="ARBA" id="ARBA00022691"/>
    </source>
</evidence>
<dbReference type="PROSITE" id="PS01230">
    <property type="entry name" value="TRMA_1"/>
    <property type="match status" value="1"/>
</dbReference>
<dbReference type="Pfam" id="PF05958">
    <property type="entry name" value="tRNA_U5-meth_tr"/>
    <property type="match status" value="1"/>
</dbReference>
<dbReference type="SUPFAM" id="SSF53335">
    <property type="entry name" value="S-adenosyl-L-methionine-dependent methyltransferases"/>
    <property type="match status" value="1"/>
</dbReference>
<dbReference type="GO" id="GO:0032259">
    <property type="term" value="P:methylation"/>
    <property type="evidence" value="ECO:0007669"/>
    <property type="project" value="UniProtKB-KW"/>
</dbReference>
<dbReference type="CDD" id="cd02440">
    <property type="entry name" value="AdoMet_MTases"/>
    <property type="match status" value="1"/>
</dbReference>
<dbReference type="PROSITE" id="PS51687">
    <property type="entry name" value="SAM_MT_RNA_M5U"/>
    <property type="match status" value="1"/>
</dbReference>
<evidence type="ECO:0000256" key="2">
    <source>
        <dbReference type="ARBA" id="ARBA00022679"/>
    </source>
</evidence>
<accession>H2EEH2</accession>
<gene>
    <name evidence="5" type="ORF">mv_R590</name>
</gene>
<sequence length="378" mass="44001">MDVSINCLEWNKISYNKQLKKIKKMESYFPDINGKILPSPIVNYYRNKLRFDIGLSPDGRVTIGYAIPKRASKERYVYDSKDMLHLHPKMKNIIIWLEDYLNKFEKSWYSIEHNKSILYSAVIRASFNTDDIMLILNVNCKNSDIVEEIKQYFSQIDFSDFDNINFLIKFVDTYFVLKGKDYIYEKLDNYIFKISPESFFQVNTYATEVLYGTIKQLVVKYFNKCDNNILFDLCCGTGTIGTYVANIFTQVIGIDIKSSSINDAIFNQKINNIKNSHFICAPIENILDNIIDDMINKYINPNFFAIVDPPRTGMHGGVQHVINNCKNLNYLIYVSCNVVTLKRDMKILSECFSPVETIYVDLFPHTPHCEVIMVLSRK</sequence>
<dbReference type="InterPro" id="IPR030390">
    <property type="entry name" value="MeTrfase_TrmA_AS"/>
</dbReference>
<keyword evidence="1 5" id="KW-0489">Methyltransferase</keyword>
<dbReference type="GO" id="GO:0006396">
    <property type="term" value="P:RNA processing"/>
    <property type="evidence" value="ECO:0007669"/>
    <property type="project" value="InterPro"/>
</dbReference>
<evidence type="ECO:0000313" key="5">
    <source>
        <dbReference type="EMBL" id="AEX62795.1"/>
    </source>
</evidence>
<dbReference type="PANTHER" id="PTHR45904">
    <property type="entry name" value="TRNA (URACIL-5-)-METHYLTRANSFERASE"/>
    <property type="match status" value="1"/>
</dbReference>
<reference evidence="5" key="1">
    <citation type="submission" date="2011-10" db="EMBL/GenBank/DDBJ databases">
        <title>Provirophages and transpovirons: unique mobilome of giant viruses.</title>
        <authorList>
            <person name="Desnues C."/>
            <person name="LaScola B."/>
            <person name="Yutin N."/>
            <person name="Fournous G."/>
            <person name="Koonin E."/>
            <person name="Raoult D."/>
        </authorList>
    </citation>
    <scope>NUCLEOTIDE SEQUENCE</scope>
    <source>
        <strain evidence="5">Mv13-mv</strain>
    </source>
</reference>
<proteinExistence type="predicted"/>
<dbReference type="Gene3D" id="3.40.50.150">
    <property type="entry name" value="Vaccinia Virus protein VP39"/>
    <property type="match status" value="1"/>
</dbReference>
<keyword evidence="3" id="KW-0949">S-adenosyl-L-methionine</keyword>
<dbReference type="GO" id="GO:0008173">
    <property type="term" value="F:RNA methyltransferase activity"/>
    <property type="evidence" value="ECO:0007669"/>
    <property type="project" value="InterPro"/>
</dbReference>
<protein>
    <submittedName>
        <fullName evidence="5">Putative RNA methyltransferase</fullName>
    </submittedName>
</protein>
<dbReference type="PANTHER" id="PTHR45904:SF2">
    <property type="entry name" value="TRNA (URACIL-5-)-METHYLTRANSFERASE HOMOLOG A"/>
    <property type="match status" value="1"/>
</dbReference>
<keyword evidence="2 5" id="KW-0808">Transferase</keyword>
<name>H2EEH2_9VIRU</name>
<dbReference type="InterPro" id="IPR029063">
    <property type="entry name" value="SAM-dependent_MTases_sf"/>
</dbReference>
<dbReference type="InterPro" id="IPR045850">
    <property type="entry name" value="TRM2_met"/>
</dbReference>
<dbReference type="Gene3D" id="2.40.50.1070">
    <property type="match status" value="1"/>
</dbReference>
<evidence type="ECO:0000256" key="1">
    <source>
        <dbReference type="ARBA" id="ARBA00022603"/>
    </source>
</evidence>
<dbReference type="GO" id="GO:0003723">
    <property type="term" value="F:RNA binding"/>
    <property type="evidence" value="ECO:0007669"/>
    <property type="project" value="TreeGrafter"/>
</dbReference>